<evidence type="ECO:0000313" key="2">
    <source>
        <dbReference type="Proteomes" id="UP000011134"/>
    </source>
</evidence>
<name>L8J2X4_9GAMM</name>
<organism evidence="1 2">
    <name type="scientific">Photobacterium marinum</name>
    <dbReference type="NCBI Taxonomy" id="1056511"/>
    <lineage>
        <taxon>Bacteria</taxon>
        <taxon>Pseudomonadati</taxon>
        <taxon>Pseudomonadota</taxon>
        <taxon>Gammaproteobacteria</taxon>
        <taxon>Vibrionales</taxon>
        <taxon>Vibrionaceae</taxon>
        <taxon>Photobacterium</taxon>
    </lineage>
</organism>
<comment type="caution">
    <text evidence="1">The sequence shown here is derived from an EMBL/GenBank/DDBJ whole genome shotgun (WGS) entry which is preliminary data.</text>
</comment>
<proteinExistence type="predicted"/>
<dbReference type="EMBL" id="AMZO01000057">
    <property type="protein sequence ID" value="ELR63101.1"/>
    <property type="molecule type" value="Genomic_DNA"/>
</dbReference>
<gene>
    <name evidence="1" type="ORF">C942_04115</name>
</gene>
<evidence type="ECO:0000313" key="1">
    <source>
        <dbReference type="EMBL" id="ELR63101.1"/>
    </source>
</evidence>
<dbReference type="PATRIC" id="fig|1056511.3.peg.4927"/>
<sequence>MAKSWNMNNLLDTLPLQKYLLERLPVYPTNKNRTEIDT</sequence>
<protein>
    <submittedName>
        <fullName evidence="1">Uncharacterized protein</fullName>
    </submittedName>
</protein>
<dbReference type="Proteomes" id="UP000011134">
    <property type="component" value="Unassembled WGS sequence"/>
</dbReference>
<accession>L8J2X4</accession>
<reference evidence="1 2" key="1">
    <citation type="submission" date="2012-12" db="EMBL/GenBank/DDBJ databases">
        <title>Genome Assembly of Photobacterium sp. AK15.</title>
        <authorList>
            <person name="Khatri I."/>
            <person name="Vaidya B."/>
            <person name="Srinivas T.N.R."/>
            <person name="Subramanian S."/>
            <person name="Pinnaka A."/>
        </authorList>
    </citation>
    <scope>NUCLEOTIDE SEQUENCE [LARGE SCALE GENOMIC DNA]</scope>
    <source>
        <strain evidence="1 2">AK15</strain>
    </source>
</reference>
<dbReference type="AlphaFoldDB" id="L8J2X4"/>
<keyword evidence="2" id="KW-1185">Reference proteome</keyword>